<organism evidence="2">
    <name type="scientific">marine sediment metagenome</name>
    <dbReference type="NCBI Taxonomy" id="412755"/>
    <lineage>
        <taxon>unclassified sequences</taxon>
        <taxon>metagenomes</taxon>
        <taxon>ecological metagenomes</taxon>
    </lineage>
</organism>
<dbReference type="EMBL" id="LAZR01047100">
    <property type="protein sequence ID" value="KKK95003.1"/>
    <property type="molecule type" value="Genomic_DNA"/>
</dbReference>
<evidence type="ECO:0000313" key="2">
    <source>
        <dbReference type="EMBL" id="KKK95003.1"/>
    </source>
</evidence>
<feature type="non-terminal residue" evidence="2">
    <location>
        <position position="32"/>
    </location>
</feature>
<evidence type="ECO:0000256" key="1">
    <source>
        <dbReference type="SAM" id="Phobius"/>
    </source>
</evidence>
<reference evidence="2" key="1">
    <citation type="journal article" date="2015" name="Nature">
        <title>Complex archaea that bridge the gap between prokaryotes and eukaryotes.</title>
        <authorList>
            <person name="Spang A."/>
            <person name="Saw J.H."/>
            <person name="Jorgensen S.L."/>
            <person name="Zaremba-Niedzwiedzka K."/>
            <person name="Martijn J."/>
            <person name="Lind A.E."/>
            <person name="van Eijk R."/>
            <person name="Schleper C."/>
            <person name="Guy L."/>
            <person name="Ettema T.J."/>
        </authorList>
    </citation>
    <scope>NUCLEOTIDE SEQUENCE</scope>
</reference>
<name>A0A0F8ZMD7_9ZZZZ</name>
<sequence>MNGDMSKGTRITIYFIWIIGSILMGVGLGVLL</sequence>
<keyword evidence="1" id="KW-0812">Transmembrane</keyword>
<keyword evidence="1" id="KW-1133">Transmembrane helix</keyword>
<dbReference type="AlphaFoldDB" id="A0A0F8ZMD7"/>
<keyword evidence="1" id="KW-0472">Membrane</keyword>
<comment type="caution">
    <text evidence="2">The sequence shown here is derived from an EMBL/GenBank/DDBJ whole genome shotgun (WGS) entry which is preliminary data.</text>
</comment>
<feature type="transmembrane region" description="Helical" evidence="1">
    <location>
        <begin position="12"/>
        <end position="31"/>
    </location>
</feature>
<gene>
    <name evidence="2" type="ORF">LCGC14_2677130</name>
</gene>
<accession>A0A0F8ZMD7</accession>
<protein>
    <submittedName>
        <fullName evidence="2">Uncharacterized protein</fullName>
    </submittedName>
</protein>
<proteinExistence type="predicted"/>